<keyword evidence="1" id="KW-0812">Transmembrane</keyword>
<reference evidence="2 3" key="1">
    <citation type="submission" date="2023-07" db="EMBL/GenBank/DDBJ databases">
        <title>Sorghum-associated microbial communities from plants grown in Nebraska, USA.</title>
        <authorList>
            <person name="Schachtman D."/>
        </authorList>
    </citation>
    <scope>NUCLEOTIDE SEQUENCE [LARGE SCALE GENOMIC DNA]</scope>
    <source>
        <strain evidence="2 3">3262</strain>
    </source>
</reference>
<evidence type="ECO:0000313" key="2">
    <source>
        <dbReference type="EMBL" id="MDR6941164.1"/>
    </source>
</evidence>
<keyword evidence="1" id="KW-0472">Membrane</keyword>
<dbReference type="EMBL" id="JAVDUU010000001">
    <property type="protein sequence ID" value="MDR6941164.1"/>
    <property type="molecule type" value="Genomic_DNA"/>
</dbReference>
<evidence type="ECO:0000256" key="1">
    <source>
        <dbReference type="SAM" id="Phobius"/>
    </source>
</evidence>
<proteinExistence type="predicted"/>
<protein>
    <submittedName>
        <fullName evidence="2">Uncharacterized protein</fullName>
    </submittedName>
</protein>
<gene>
    <name evidence="2" type="ORF">J2W55_000992</name>
</gene>
<keyword evidence="1" id="KW-1133">Transmembrane helix</keyword>
<feature type="transmembrane region" description="Helical" evidence="1">
    <location>
        <begin position="26"/>
        <end position="45"/>
    </location>
</feature>
<comment type="caution">
    <text evidence="2">The sequence shown here is derived from an EMBL/GenBank/DDBJ whole genome shotgun (WGS) entry which is preliminary data.</text>
</comment>
<organism evidence="2 3">
    <name type="scientific">Mucilaginibacter pocheonensis</name>
    <dbReference type="NCBI Taxonomy" id="398050"/>
    <lineage>
        <taxon>Bacteria</taxon>
        <taxon>Pseudomonadati</taxon>
        <taxon>Bacteroidota</taxon>
        <taxon>Sphingobacteriia</taxon>
        <taxon>Sphingobacteriales</taxon>
        <taxon>Sphingobacteriaceae</taxon>
        <taxon>Mucilaginibacter</taxon>
    </lineage>
</organism>
<name>A0ABU1T7A3_9SPHI</name>
<sequence>MRCSCLRFLTLRFVCADIELYMSSIGNFGFTLIINQLFLFISVKMDQGSQSKNRRGKIAAKVLQ</sequence>
<dbReference type="Proteomes" id="UP001247620">
    <property type="component" value="Unassembled WGS sequence"/>
</dbReference>
<keyword evidence="3" id="KW-1185">Reference proteome</keyword>
<evidence type="ECO:0000313" key="3">
    <source>
        <dbReference type="Proteomes" id="UP001247620"/>
    </source>
</evidence>
<accession>A0ABU1T7A3</accession>